<gene>
    <name evidence="3" type="primary">LOC113493946</name>
</gene>
<dbReference type="InterPro" id="IPR006578">
    <property type="entry name" value="MADF-dom"/>
</dbReference>
<keyword evidence="2" id="KW-1185">Reference proteome</keyword>
<organism evidence="2 3">
    <name type="scientific">Trichoplusia ni</name>
    <name type="common">Cabbage looper</name>
    <dbReference type="NCBI Taxonomy" id="7111"/>
    <lineage>
        <taxon>Eukaryota</taxon>
        <taxon>Metazoa</taxon>
        <taxon>Ecdysozoa</taxon>
        <taxon>Arthropoda</taxon>
        <taxon>Hexapoda</taxon>
        <taxon>Insecta</taxon>
        <taxon>Pterygota</taxon>
        <taxon>Neoptera</taxon>
        <taxon>Endopterygota</taxon>
        <taxon>Lepidoptera</taxon>
        <taxon>Glossata</taxon>
        <taxon>Ditrysia</taxon>
        <taxon>Noctuoidea</taxon>
        <taxon>Noctuidae</taxon>
        <taxon>Plusiinae</taxon>
        <taxon>Trichoplusia</taxon>
    </lineage>
</organism>
<dbReference type="OrthoDB" id="7472586at2759"/>
<dbReference type="PROSITE" id="PS51029">
    <property type="entry name" value="MADF"/>
    <property type="match status" value="1"/>
</dbReference>
<proteinExistence type="predicted"/>
<protein>
    <submittedName>
        <fullName evidence="3">Uncharacterized protein LOC113493946</fullName>
    </submittedName>
</protein>
<reference evidence="3" key="1">
    <citation type="submission" date="2025-08" db="UniProtKB">
        <authorList>
            <consortium name="RefSeq"/>
        </authorList>
    </citation>
    <scope>IDENTIFICATION</scope>
</reference>
<evidence type="ECO:0000259" key="1">
    <source>
        <dbReference type="PROSITE" id="PS51029"/>
    </source>
</evidence>
<dbReference type="Proteomes" id="UP000322000">
    <property type="component" value="Chromosome 5"/>
</dbReference>
<evidence type="ECO:0000313" key="2">
    <source>
        <dbReference type="Proteomes" id="UP000322000"/>
    </source>
</evidence>
<name>A0A7E5VHL6_TRINI</name>
<feature type="domain" description="MADF" evidence="1">
    <location>
        <begin position="16"/>
        <end position="108"/>
    </location>
</feature>
<evidence type="ECO:0000313" key="3">
    <source>
        <dbReference type="RefSeq" id="XP_026727795.1"/>
    </source>
</evidence>
<dbReference type="GeneID" id="113493946"/>
<dbReference type="RefSeq" id="XP_026727795.1">
    <property type="nucleotide sequence ID" value="XM_026871994.1"/>
</dbReference>
<sequence>MCSKHRHAYWMPNQILLIKSVEQLPIIYTRTYEPPCEADLNEAWSFVSLETALPQSLCKLRWSIIRWSYLKVHQLMRDHRVPRCTLESHPQTRKYLDGNLNFLIPLLDDFTDADIASHVHKRFDKIFDVKNQASLEMVDLWLRNRDRRDCNEYCMGWPEHDVSCLYDQVKDMSLNYQGKIDEETPSTSGGCPMKGNDDIMCISSDSEDE</sequence>
<dbReference type="AlphaFoldDB" id="A0A7E5VHL6"/>
<accession>A0A7E5VHL6</accession>
<dbReference type="InParanoid" id="A0A7E5VHL6"/>
<dbReference type="KEGG" id="tnl:113493946"/>